<dbReference type="PRINTS" id="PR00111">
    <property type="entry name" value="ABHYDROLASE"/>
</dbReference>
<name>A0A8J3KDJ7_9ACTN</name>
<evidence type="ECO:0000313" key="3">
    <source>
        <dbReference type="Proteomes" id="UP000659904"/>
    </source>
</evidence>
<dbReference type="SUPFAM" id="SSF53474">
    <property type="entry name" value="alpha/beta-Hydrolases"/>
    <property type="match status" value="1"/>
</dbReference>
<dbReference type="Proteomes" id="UP000659904">
    <property type="component" value="Unassembled WGS sequence"/>
</dbReference>
<dbReference type="Gene3D" id="3.40.50.1820">
    <property type="entry name" value="alpha/beta hydrolase"/>
    <property type="match status" value="1"/>
</dbReference>
<sequence>MRDAVVTTAGSRMRWVEIAGAEPTRVYVHGLGASSPAYYAAVTHHPALAGRRSLLIDLLGFGVSDRPADFGHTLPEHADALAAALDAAGVRDAEVIGHSMGGAVAILLADRRPDLVARLVVAEPPLDPKPTENPPPGSVFAHTPETFRERGFAETLERVGPFWAATMRLADPLAVLRSAVGLAHNTTPTVRETLTKLSLPRTFLAGDRGEEVRDAEGLRAAGVRVVTIADAGHNVMIDNPDAFARAVAGAA</sequence>
<organism evidence="2 3">
    <name type="scientific">Catellatospora citrea</name>
    <dbReference type="NCBI Taxonomy" id="53366"/>
    <lineage>
        <taxon>Bacteria</taxon>
        <taxon>Bacillati</taxon>
        <taxon>Actinomycetota</taxon>
        <taxon>Actinomycetes</taxon>
        <taxon>Micromonosporales</taxon>
        <taxon>Micromonosporaceae</taxon>
        <taxon>Catellatospora</taxon>
    </lineage>
</organism>
<reference evidence="2 3" key="1">
    <citation type="submission" date="2021-01" db="EMBL/GenBank/DDBJ databases">
        <title>Whole genome shotgun sequence of Catellatospora citrea NBRC 14495.</title>
        <authorList>
            <person name="Komaki H."/>
            <person name="Tamura T."/>
        </authorList>
    </citation>
    <scope>NUCLEOTIDE SEQUENCE [LARGE SCALE GENOMIC DNA]</scope>
    <source>
        <strain evidence="2 3">NBRC 14495</strain>
    </source>
</reference>
<dbReference type="InterPro" id="IPR029058">
    <property type="entry name" value="AB_hydrolase_fold"/>
</dbReference>
<evidence type="ECO:0000259" key="1">
    <source>
        <dbReference type="Pfam" id="PF00561"/>
    </source>
</evidence>
<evidence type="ECO:0000313" key="2">
    <source>
        <dbReference type="EMBL" id="GIG00968.1"/>
    </source>
</evidence>
<proteinExistence type="predicted"/>
<dbReference type="InterPro" id="IPR000073">
    <property type="entry name" value="AB_hydrolase_1"/>
</dbReference>
<keyword evidence="3" id="KW-1185">Reference proteome</keyword>
<protein>
    <submittedName>
        <fullName evidence="2">Alpha/beta hydrolase</fullName>
    </submittedName>
</protein>
<dbReference type="InterPro" id="IPR050228">
    <property type="entry name" value="Carboxylesterase_BioH"/>
</dbReference>
<comment type="caution">
    <text evidence="2">The sequence shown here is derived from an EMBL/GenBank/DDBJ whole genome shotgun (WGS) entry which is preliminary data.</text>
</comment>
<dbReference type="EMBL" id="BONH01000033">
    <property type="protein sequence ID" value="GIG00968.1"/>
    <property type="molecule type" value="Genomic_DNA"/>
</dbReference>
<feature type="domain" description="AB hydrolase-1" evidence="1">
    <location>
        <begin position="26"/>
        <end position="169"/>
    </location>
</feature>
<dbReference type="PANTHER" id="PTHR43194">
    <property type="entry name" value="HYDROLASE ALPHA/BETA FOLD FAMILY"/>
    <property type="match status" value="1"/>
</dbReference>
<accession>A0A8J3KDJ7</accession>
<dbReference type="GO" id="GO:0016787">
    <property type="term" value="F:hydrolase activity"/>
    <property type="evidence" value="ECO:0007669"/>
    <property type="project" value="UniProtKB-KW"/>
</dbReference>
<gene>
    <name evidence="2" type="ORF">Cci01nite_60610</name>
</gene>
<dbReference type="RefSeq" id="WP_120319253.1">
    <property type="nucleotide sequence ID" value="NZ_BONH01000033.1"/>
</dbReference>
<keyword evidence="2" id="KW-0378">Hydrolase</keyword>
<dbReference type="Pfam" id="PF00561">
    <property type="entry name" value="Abhydrolase_1"/>
    <property type="match status" value="1"/>
</dbReference>
<dbReference type="PANTHER" id="PTHR43194:SF5">
    <property type="entry name" value="PIMELOYL-[ACYL-CARRIER PROTEIN] METHYL ESTER ESTERASE"/>
    <property type="match status" value="1"/>
</dbReference>
<dbReference type="AlphaFoldDB" id="A0A8J3KDJ7"/>